<accession>A0A378X8S5</accession>
<dbReference type="AlphaFoldDB" id="A0A378X8S5"/>
<dbReference type="RefSeq" id="WP_115135240.1">
    <property type="nucleotide sequence ID" value="NZ_UGRS01000003.1"/>
</dbReference>
<dbReference type="CDD" id="cd16441">
    <property type="entry name" value="beta_Kdo_transferase_KpsS"/>
    <property type="match status" value="1"/>
</dbReference>
<protein>
    <submittedName>
        <fullName evidence="1">Capsule polysaccharide modification protein</fullName>
    </submittedName>
</protein>
<organism evidence="1 2">
    <name type="scientific">Neisseria zoodegmatis</name>
    <dbReference type="NCBI Taxonomy" id="326523"/>
    <lineage>
        <taxon>Bacteria</taxon>
        <taxon>Pseudomonadati</taxon>
        <taxon>Pseudomonadota</taxon>
        <taxon>Betaproteobacteria</taxon>
        <taxon>Neisseriales</taxon>
        <taxon>Neisseriaceae</taxon>
        <taxon>Neisseria</taxon>
    </lineage>
</organism>
<dbReference type="GO" id="GO:0015774">
    <property type="term" value="P:polysaccharide transport"/>
    <property type="evidence" value="ECO:0007669"/>
    <property type="project" value="InterPro"/>
</dbReference>
<reference evidence="1 2" key="1">
    <citation type="submission" date="2018-06" db="EMBL/GenBank/DDBJ databases">
        <authorList>
            <consortium name="Pathogen Informatics"/>
            <person name="Doyle S."/>
        </authorList>
    </citation>
    <scope>NUCLEOTIDE SEQUENCE [LARGE SCALE GENOMIC DNA]</scope>
    <source>
        <strain evidence="1 2">NCTC12229</strain>
    </source>
</reference>
<gene>
    <name evidence="1" type="primary">lipB_2</name>
    <name evidence="1" type="ORF">NCTC12229_02387</name>
</gene>
<dbReference type="OrthoDB" id="9794206at2"/>
<dbReference type="EMBL" id="UGRS01000003">
    <property type="protein sequence ID" value="SUA48963.1"/>
    <property type="molecule type" value="Genomic_DNA"/>
</dbReference>
<sequence length="470" mass="53735">MGIIDTKSNLENLIFQNQRILLLQGPIGPFFKNFGDWLRLAHRKTVFKLNFNHGDEVYYPQNIHNTFAYRDTYQAFPGFLAGFAAENQIDAVVCFGDTRPYHVAAKQVAEKLGLSFWVFEEGYFRPFYVTLEQNGVNAFSPLPREASFFESKLSTLAQQTYRSPPAVKGGFMPMAKCAVRYYWASGTKRKFYPHYIHHRSNSIPNYIRSWMISGIKRAAYMFKDRKFSQEIKDGKYGKFYILPLQVFNDSQVRVHSDFSSVQNFLLHVLSSFATHAPDDVNLIVKHHPMDRGFTDYRKTINRFIRSHPKLEGRIFYVHDAPLPVFLRHGIGMVTLNSTSGLSALIHNMPVKVLGRANYDISGITFQGCLAEFWKKPTPPDPKLFHAYRMYHINTTQINGSFYSTVNFPEISGSSLPTIDTGAKTPMPQPVPVYDRLQTLAPSPLHKVSSHYSEAKSLHSVSIRNIHNGPK</sequence>
<dbReference type="Proteomes" id="UP000254055">
    <property type="component" value="Unassembled WGS sequence"/>
</dbReference>
<dbReference type="GO" id="GO:0000271">
    <property type="term" value="P:polysaccharide biosynthetic process"/>
    <property type="evidence" value="ECO:0007669"/>
    <property type="project" value="InterPro"/>
</dbReference>
<proteinExistence type="predicted"/>
<dbReference type="Pfam" id="PF05159">
    <property type="entry name" value="Capsule_synth"/>
    <property type="match status" value="1"/>
</dbReference>
<evidence type="ECO:0000313" key="1">
    <source>
        <dbReference type="EMBL" id="SUA48963.1"/>
    </source>
</evidence>
<name>A0A378X8S5_9NEIS</name>
<evidence type="ECO:0000313" key="2">
    <source>
        <dbReference type="Proteomes" id="UP000254055"/>
    </source>
</evidence>
<dbReference type="InterPro" id="IPR007833">
    <property type="entry name" value="Capsule_polysaccharide_synth"/>
</dbReference>